<protein>
    <submittedName>
        <fullName evidence="2">Uncharacterized protein</fullName>
    </submittedName>
</protein>
<proteinExistence type="predicted"/>
<comment type="caution">
    <text evidence="2">The sequence shown here is derived from an EMBL/GenBank/DDBJ whole genome shotgun (WGS) entry which is preliminary data.</text>
</comment>
<name>A0ABS7R0K8_9ACTN</name>
<sequence>MSVNRRIASGITASALVFAGLAVSAGPAFAGSGGQQIDFVDSLGVANTIRVNGYNQSGSYVSRCFATPVHENKEYGYWWAGTVNVIAYSGNDCQSTTVTAEGDAYVPTVQSGDWTVVSDAGWPLGNQG</sequence>
<keyword evidence="3" id="KW-1185">Reference proteome</keyword>
<organism evidence="2 3">
    <name type="scientific">Streptantibioticus parmotrematis</name>
    <dbReference type="NCBI Taxonomy" id="2873249"/>
    <lineage>
        <taxon>Bacteria</taxon>
        <taxon>Bacillati</taxon>
        <taxon>Actinomycetota</taxon>
        <taxon>Actinomycetes</taxon>
        <taxon>Kitasatosporales</taxon>
        <taxon>Streptomycetaceae</taxon>
        <taxon>Streptantibioticus</taxon>
    </lineage>
</organism>
<dbReference type="RefSeq" id="WP_222981917.1">
    <property type="nucleotide sequence ID" value="NZ_JAINVZ010000033.1"/>
</dbReference>
<feature type="chain" id="PRO_5045606363" evidence="1">
    <location>
        <begin position="31"/>
        <end position="128"/>
    </location>
</feature>
<dbReference type="EMBL" id="JAINVZ010000033">
    <property type="protein sequence ID" value="MBY8889003.1"/>
    <property type="molecule type" value="Genomic_DNA"/>
</dbReference>
<evidence type="ECO:0000256" key="1">
    <source>
        <dbReference type="SAM" id="SignalP"/>
    </source>
</evidence>
<gene>
    <name evidence="2" type="ORF">K7472_29770</name>
</gene>
<reference evidence="2 3" key="1">
    <citation type="submission" date="2021-08" db="EMBL/GenBank/DDBJ databases">
        <title>Streptomyces sp. PTM05 isolated from lichen.</title>
        <authorList>
            <person name="Somphong A."/>
            <person name="Phongsopitanun W."/>
            <person name="Tanasupawat S."/>
        </authorList>
    </citation>
    <scope>NUCLEOTIDE SEQUENCE [LARGE SCALE GENOMIC DNA]</scope>
    <source>
        <strain evidence="2 3">Ptm05</strain>
    </source>
</reference>
<keyword evidence="1" id="KW-0732">Signal</keyword>
<evidence type="ECO:0000313" key="2">
    <source>
        <dbReference type="EMBL" id="MBY8889003.1"/>
    </source>
</evidence>
<accession>A0ABS7R0K8</accession>
<feature type="signal peptide" evidence="1">
    <location>
        <begin position="1"/>
        <end position="30"/>
    </location>
</feature>
<evidence type="ECO:0000313" key="3">
    <source>
        <dbReference type="Proteomes" id="UP001198565"/>
    </source>
</evidence>
<dbReference type="Proteomes" id="UP001198565">
    <property type="component" value="Unassembled WGS sequence"/>
</dbReference>